<comment type="caution">
    <text evidence="2">The sequence shown here is derived from an EMBL/GenBank/DDBJ whole genome shotgun (WGS) entry which is preliminary data.</text>
</comment>
<evidence type="ECO:0000313" key="2">
    <source>
        <dbReference type="EMBL" id="NHM02624.1"/>
    </source>
</evidence>
<keyword evidence="3" id="KW-1185">Reference proteome</keyword>
<feature type="transmembrane region" description="Helical" evidence="1">
    <location>
        <begin position="12"/>
        <end position="29"/>
    </location>
</feature>
<reference evidence="2 3" key="1">
    <citation type="submission" date="2020-02" db="EMBL/GenBank/DDBJ databases">
        <authorList>
            <person name="Chen W.-M."/>
        </authorList>
    </citation>
    <scope>NUCLEOTIDE SEQUENCE [LARGE SCALE GENOMIC DNA]</scope>
    <source>
        <strain evidence="2 3">KDG-16</strain>
    </source>
</reference>
<keyword evidence="1" id="KW-1133">Transmembrane helix</keyword>
<keyword evidence="1" id="KW-0812">Transmembrane</keyword>
<accession>A0ABX0I9U4</accession>
<feature type="transmembrane region" description="Helical" evidence="1">
    <location>
        <begin position="100"/>
        <end position="117"/>
    </location>
</feature>
<gene>
    <name evidence="2" type="ORF">G4D72_10955</name>
</gene>
<evidence type="ECO:0000313" key="3">
    <source>
        <dbReference type="Proteomes" id="UP000800984"/>
    </source>
</evidence>
<dbReference type="RefSeq" id="WP_166077745.1">
    <property type="nucleotide sequence ID" value="NZ_JAAJBT010000006.1"/>
</dbReference>
<feature type="transmembrane region" description="Helical" evidence="1">
    <location>
        <begin position="35"/>
        <end position="53"/>
    </location>
</feature>
<protein>
    <submittedName>
        <fullName evidence="2">Uncharacterized protein</fullName>
    </submittedName>
</protein>
<organism evidence="2 3">
    <name type="scientific">Flavobacterium difficile</name>
    <dbReference type="NCBI Taxonomy" id="2709659"/>
    <lineage>
        <taxon>Bacteria</taxon>
        <taxon>Pseudomonadati</taxon>
        <taxon>Bacteroidota</taxon>
        <taxon>Flavobacteriia</taxon>
        <taxon>Flavobacteriales</taxon>
        <taxon>Flavobacteriaceae</taxon>
        <taxon>Flavobacterium</taxon>
    </lineage>
</organism>
<dbReference type="EMBL" id="JAAJBT010000006">
    <property type="protein sequence ID" value="NHM02624.1"/>
    <property type="molecule type" value="Genomic_DNA"/>
</dbReference>
<name>A0ABX0I9U4_9FLAO</name>
<sequence>MSFKDLKKNNNLAILVFLLFNITLIYDLFFSKEFFLEGIFVIGIVVLSLIKIASNFFYLKIHKYFLYFLNIFIILLQVFFFIFLSILLFGYGFSGKTIHLVWYSAVILNSIMLVLTIKEIQRIK</sequence>
<keyword evidence="1" id="KW-0472">Membrane</keyword>
<dbReference type="Proteomes" id="UP000800984">
    <property type="component" value="Unassembled WGS sequence"/>
</dbReference>
<evidence type="ECO:0000256" key="1">
    <source>
        <dbReference type="SAM" id="Phobius"/>
    </source>
</evidence>
<proteinExistence type="predicted"/>
<feature type="transmembrane region" description="Helical" evidence="1">
    <location>
        <begin position="65"/>
        <end position="94"/>
    </location>
</feature>